<evidence type="ECO:0000313" key="1">
    <source>
        <dbReference type="EMBL" id="PEM54954.1"/>
    </source>
</evidence>
<protein>
    <submittedName>
        <fullName evidence="1">Uncharacterized protein</fullName>
    </submittedName>
</protein>
<comment type="caution">
    <text evidence="1">The sequence shown here is derived from an EMBL/GenBank/DDBJ whole genome shotgun (WGS) entry which is preliminary data.</text>
</comment>
<dbReference type="AlphaFoldDB" id="A0A1A9PVX2"/>
<evidence type="ECO:0000313" key="2">
    <source>
        <dbReference type="Proteomes" id="UP000220621"/>
    </source>
</evidence>
<accession>A0A1A9PVX2</accession>
<gene>
    <name evidence="1" type="ORF">CN611_15640</name>
</gene>
<dbReference type="RefSeq" id="WP_064474850.1">
    <property type="nucleotide sequence ID" value="NZ_CP015257.1"/>
</dbReference>
<proteinExistence type="predicted"/>
<sequence>MGTYFNERMSNKNFYFSLMLGIALSCIYILYYVIPLTDKRDVIFTPYTTWMGINSIVTPSFLFFFILPVIASLPSSSLFQEDKKNGSFLFVIIRSNYKMYFLKLFSKTFLIGGFVVIIPLILNIFLSFMFLPNITPDEVLNSNIGMYERSTFFINIYFTHPFIHMILYTVIAFVYGGAFALFSLSMSFYAKHTFITLLSAFLLQLFLMIINLFYSTPLAPIYFLSEFHIYHGADIIVSILVLVGIFILSILLFLRGVKRHVIL</sequence>
<reference evidence="1 2" key="1">
    <citation type="submission" date="2017-09" db="EMBL/GenBank/DDBJ databases">
        <title>Large-scale bioinformatics analysis of Bacillus genomes uncovers conserved roles of natural products in bacterial physiology.</title>
        <authorList>
            <consortium name="Agbiome Team Llc"/>
            <person name="Bleich R.M."/>
            <person name="Grubbs K.J."/>
            <person name="Santa Maria K.C."/>
            <person name="Allen S.E."/>
            <person name="Farag S."/>
            <person name="Shank E.A."/>
            <person name="Bowers A."/>
        </authorList>
    </citation>
    <scope>NUCLEOTIDE SEQUENCE [LARGE SCALE GENOMIC DNA]</scope>
    <source>
        <strain evidence="1 2">AFS010764</strain>
    </source>
</reference>
<name>A0A1A9PVX2_9BACI</name>
<dbReference type="Proteomes" id="UP000220621">
    <property type="component" value="Unassembled WGS sequence"/>
</dbReference>
<dbReference type="EMBL" id="NUDL01000048">
    <property type="protein sequence ID" value="PEM54954.1"/>
    <property type="molecule type" value="Genomic_DNA"/>
</dbReference>
<organism evidence="1 2">
    <name type="scientific">Bacillus wiedmannii</name>
    <dbReference type="NCBI Taxonomy" id="1890302"/>
    <lineage>
        <taxon>Bacteria</taxon>
        <taxon>Bacillati</taxon>
        <taxon>Bacillota</taxon>
        <taxon>Bacilli</taxon>
        <taxon>Bacillales</taxon>
        <taxon>Bacillaceae</taxon>
        <taxon>Bacillus</taxon>
        <taxon>Bacillus cereus group</taxon>
    </lineage>
</organism>